<keyword evidence="2 6" id="KW-1003">Cell membrane</keyword>
<dbReference type="AlphaFoldDB" id="A0AAD8AAU0"/>
<dbReference type="EMBL" id="JASPKZ010002683">
    <property type="protein sequence ID" value="KAJ9595215.1"/>
    <property type="molecule type" value="Genomic_DNA"/>
</dbReference>
<feature type="non-terminal residue" evidence="7">
    <location>
        <position position="1"/>
    </location>
</feature>
<dbReference type="GO" id="GO:0005886">
    <property type="term" value="C:plasma membrane"/>
    <property type="evidence" value="ECO:0007669"/>
    <property type="project" value="UniProtKB-SubCell"/>
</dbReference>
<protein>
    <recommendedName>
        <fullName evidence="6">Gustatory receptor</fullName>
    </recommendedName>
</protein>
<keyword evidence="3 6" id="KW-0812">Transmembrane</keyword>
<feature type="transmembrane region" description="Helical" evidence="6">
    <location>
        <begin position="133"/>
        <end position="158"/>
    </location>
</feature>
<feature type="transmembrane region" description="Helical" evidence="6">
    <location>
        <begin position="269"/>
        <end position="292"/>
    </location>
</feature>
<keyword evidence="6" id="KW-0675">Receptor</keyword>
<feature type="transmembrane region" description="Helical" evidence="6">
    <location>
        <begin position="46"/>
        <end position="72"/>
    </location>
</feature>
<keyword evidence="6" id="KW-0807">Transducer</keyword>
<evidence type="ECO:0000256" key="4">
    <source>
        <dbReference type="ARBA" id="ARBA00022989"/>
    </source>
</evidence>
<dbReference type="InterPro" id="IPR013604">
    <property type="entry name" value="7TM_chemorcpt"/>
</dbReference>
<accession>A0AAD8AAU0</accession>
<proteinExistence type="inferred from homology"/>
<feature type="transmembrane region" description="Helical" evidence="6">
    <location>
        <begin position="231"/>
        <end position="257"/>
    </location>
</feature>
<evidence type="ECO:0000256" key="3">
    <source>
        <dbReference type="ARBA" id="ARBA00022692"/>
    </source>
</evidence>
<evidence type="ECO:0000256" key="2">
    <source>
        <dbReference type="ARBA" id="ARBA00022475"/>
    </source>
</evidence>
<sequence>MNIYEYIYPIIFLSRLIGLTPFMFLQDLETDSKKCKLSNKWMIYSIIFILGAFASLFTFICVIIIEILTLFYSTKVVLLINDLSELYSTFVNRQYTRKCRKYTSYSSLFVLTMFPVMIIIFMNNYVHFAHAQLFLTVAVVMDFLVILLPYFQFVHFLILLKDGFIMVNAKIESLLNNLNKNSGKFSRHTQSNVSNTDRSVYLSVSIHTLSKVHNTLCEITENLSHLYFMNILATVGFIFIQTTFSVYTFLQLFLIYGIKVIMIFEINSFIIWIAMFFIILIILLWFCSITSFELELFSLQLLHRKVEFTVCGLFKLDFTLLYSVS</sequence>
<feature type="transmembrane region" description="Helical" evidence="6">
    <location>
        <begin position="102"/>
        <end position="121"/>
    </location>
</feature>
<keyword evidence="5 6" id="KW-0472">Membrane</keyword>
<comment type="caution">
    <text evidence="7">The sequence shown here is derived from an EMBL/GenBank/DDBJ whole genome shotgun (WGS) entry which is preliminary data.</text>
</comment>
<organism evidence="7 8">
    <name type="scientific">Diploptera punctata</name>
    <name type="common">Pacific beetle cockroach</name>
    <dbReference type="NCBI Taxonomy" id="6984"/>
    <lineage>
        <taxon>Eukaryota</taxon>
        <taxon>Metazoa</taxon>
        <taxon>Ecdysozoa</taxon>
        <taxon>Arthropoda</taxon>
        <taxon>Hexapoda</taxon>
        <taxon>Insecta</taxon>
        <taxon>Pterygota</taxon>
        <taxon>Neoptera</taxon>
        <taxon>Polyneoptera</taxon>
        <taxon>Dictyoptera</taxon>
        <taxon>Blattodea</taxon>
        <taxon>Blaberoidea</taxon>
        <taxon>Blaberidae</taxon>
        <taxon>Diplopterinae</taxon>
        <taxon>Diploptera</taxon>
    </lineage>
</organism>
<evidence type="ECO:0000256" key="6">
    <source>
        <dbReference type="RuleBase" id="RU363108"/>
    </source>
</evidence>
<dbReference type="GO" id="GO:0050909">
    <property type="term" value="P:sensory perception of taste"/>
    <property type="evidence" value="ECO:0007669"/>
    <property type="project" value="InterPro"/>
</dbReference>
<reference evidence="7" key="1">
    <citation type="journal article" date="2023" name="IScience">
        <title>Live-bearing cockroach genome reveals convergent evolutionary mechanisms linked to viviparity in insects and beyond.</title>
        <authorList>
            <person name="Fouks B."/>
            <person name="Harrison M.C."/>
            <person name="Mikhailova A.A."/>
            <person name="Marchal E."/>
            <person name="English S."/>
            <person name="Carruthers M."/>
            <person name="Jennings E.C."/>
            <person name="Chiamaka E.L."/>
            <person name="Frigard R.A."/>
            <person name="Pippel M."/>
            <person name="Attardo G.M."/>
            <person name="Benoit J.B."/>
            <person name="Bornberg-Bauer E."/>
            <person name="Tobe S.S."/>
        </authorList>
    </citation>
    <scope>NUCLEOTIDE SEQUENCE</scope>
    <source>
        <strain evidence="7">Stay&amp;Tobe</strain>
    </source>
</reference>
<dbReference type="GO" id="GO:0007165">
    <property type="term" value="P:signal transduction"/>
    <property type="evidence" value="ECO:0007669"/>
    <property type="project" value="UniProtKB-KW"/>
</dbReference>
<evidence type="ECO:0000313" key="8">
    <source>
        <dbReference type="Proteomes" id="UP001233999"/>
    </source>
</evidence>
<evidence type="ECO:0000256" key="1">
    <source>
        <dbReference type="ARBA" id="ARBA00004651"/>
    </source>
</evidence>
<comment type="subcellular location">
    <subcellularLocation>
        <location evidence="1 6">Cell membrane</location>
        <topology evidence="1 6">Multi-pass membrane protein</topology>
    </subcellularLocation>
</comment>
<keyword evidence="8" id="KW-1185">Reference proteome</keyword>
<reference evidence="7" key="2">
    <citation type="submission" date="2023-05" db="EMBL/GenBank/DDBJ databases">
        <authorList>
            <person name="Fouks B."/>
        </authorList>
    </citation>
    <scope>NUCLEOTIDE SEQUENCE</scope>
    <source>
        <strain evidence="7">Stay&amp;Tobe</strain>
        <tissue evidence="7">Testes</tissue>
    </source>
</reference>
<gene>
    <name evidence="7" type="ORF">L9F63_013476</name>
</gene>
<comment type="caution">
    <text evidence="6">Lacks conserved residue(s) required for the propagation of feature annotation.</text>
</comment>
<evidence type="ECO:0000313" key="7">
    <source>
        <dbReference type="EMBL" id="KAJ9595215.1"/>
    </source>
</evidence>
<dbReference type="Pfam" id="PF08395">
    <property type="entry name" value="7tm_7"/>
    <property type="match status" value="2"/>
</dbReference>
<comment type="function">
    <text evidence="6">Gustatory receptor which mediates acceptance or avoidance behavior, depending on its substrates.</text>
</comment>
<keyword evidence="4 6" id="KW-1133">Transmembrane helix</keyword>
<comment type="similarity">
    <text evidence="6">Belongs to the insect chemoreceptor superfamily. Gustatory receptor (GR) family.</text>
</comment>
<dbReference type="Proteomes" id="UP001233999">
    <property type="component" value="Unassembled WGS sequence"/>
</dbReference>
<evidence type="ECO:0000256" key="5">
    <source>
        <dbReference type="ARBA" id="ARBA00023136"/>
    </source>
</evidence>
<feature type="transmembrane region" description="Helical" evidence="6">
    <location>
        <begin position="6"/>
        <end position="25"/>
    </location>
</feature>
<name>A0AAD8AAU0_DIPPU</name>